<sequence length="392" mass="44782">MMRTALIHDLFKDMDTSSSALFIEVNKTGISFITIGDMGKVTTTIPSKSVLMDAIDCPVPIRHRYRMGMMRRMTQALSIAEKVSLRFDSEGVLGAQFIIRHESCGEGNEIFTEFFLKRLLRDVNYGGGNRASSMSTSKSQSSDDNALNANANFYGVDPCDLSGDSIVSKLKTWLKDKQVLPNDLQGEYSRLDAYKLAIDKVLQSMTVIMEENPEQRKNLNDANMHCVPSTPDNDNYARVSTFLSNYLSTCEKNKDQAKRVGKLENTSEVQRICRELARIKVDYLTKMRKAVREIRNFVRTEYWSMVEVKKDVMISMHELEYARSGKSKNSDDDENRLRMAEQVVEKKLEDSRRNVATLDGLQDKHMDAILKWMAIKVGYHRKMCEAIDVKRT</sequence>
<comment type="subcellular location">
    <subcellularLocation>
        <location evidence="1">Nucleus</location>
    </subcellularLocation>
</comment>
<keyword evidence="3" id="KW-0227">DNA damage</keyword>
<proteinExistence type="inferred from homology"/>
<keyword evidence="4" id="KW-0234">DNA repair</keyword>
<dbReference type="STRING" id="2018661.A0A2A2JU16"/>
<name>A0A2A2JU16_9BILA</name>
<evidence type="ECO:0000256" key="1">
    <source>
        <dbReference type="ARBA" id="ARBA00004123"/>
    </source>
</evidence>
<dbReference type="SUPFAM" id="SSF103657">
    <property type="entry name" value="BAR/IMD domain-like"/>
    <property type="match status" value="1"/>
</dbReference>
<dbReference type="AlphaFoldDB" id="A0A2A2JU16"/>
<dbReference type="InterPro" id="IPR046938">
    <property type="entry name" value="DNA_clamp_sf"/>
</dbReference>
<keyword evidence="5" id="KW-0539">Nucleus</keyword>
<organism evidence="6 7">
    <name type="scientific">Diploscapter pachys</name>
    <dbReference type="NCBI Taxonomy" id="2018661"/>
    <lineage>
        <taxon>Eukaryota</taxon>
        <taxon>Metazoa</taxon>
        <taxon>Ecdysozoa</taxon>
        <taxon>Nematoda</taxon>
        <taxon>Chromadorea</taxon>
        <taxon>Rhabditida</taxon>
        <taxon>Rhabditina</taxon>
        <taxon>Rhabditomorpha</taxon>
        <taxon>Rhabditoidea</taxon>
        <taxon>Rhabditidae</taxon>
        <taxon>Diploscapter</taxon>
    </lineage>
</organism>
<dbReference type="OrthoDB" id="337581at2759"/>
<evidence type="ECO:0000256" key="4">
    <source>
        <dbReference type="ARBA" id="ARBA00023204"/>
    </source>
</evidence>
<evidence type="ECO:0000256" key="3">
    <source>
        <dbReference type="ARBA" id="ARBA00022763"/>
    </source>
</evidence>
<dbReference type="GO" id="GO:0030896">
    <property type="term" value="C:checkpoint clamp complex"/>
    <property type="evidence" value="ECO:0007669"/>
    <property type="project" value="TreeGrafter"/>
</dbReference>
<accession>A0A2A2JU16</accession>
<dbReference type="InterPro" id="IPR027267">
    <property type="entry name" value="AH/BAR_dom_sf"/>
</dbReference>
<dbReference type="PANTHER" id="PTHR10870:SF0">
    <property type="entry name" value="CELL CYCLE CHECKPOINT PROTEIN RAD1"/>
    <property type="match status" value="1"/>
</dbReference>
<dbReference type="PRINTS" id="PR01245">
    <property type="entry name" value="RAD1REC1"/>
</dbReference>
<reference evidence="6 7" key="1">
    <citation type="journal article" date="2017" name="Curr. Biol.">
        <title>Genome architecture and evolution of a unichromosomal asexual nematode.</title>
        <authorList>
            <person name="Fradin H."/>
            <person name="Zegar C."/>
            <person name="Gutwein M."/>
            <person name="Lucas J."/>
            <person name="Kovtun M."/>
            <person name="Corcoran D."/>
            <person name="Baugh L.R."/>
            <person name="Kiontke K."/>
            <person name="Gunsalus K."/>
            <person name="Fitch D.H."/>
            <person name="Piano F."/>
        </authorList>
    </citation>
    <scope>NUCLEOTIDE SEQUENCE [LARGE SCALE GENOMIC DNA]</scope>
    <source>
        <strain evidence="6">PF1309</strain>
    </source>
</reference>
<protein>
    <recommendedName>
        <fullName evidence="8">BAR domain-containing protein</fullName>
    </recommendedName>
</protein>
<evidence type="ECO:0000256" key="2">
    <source>
        <dbReference type="ARBA" id="ARBA00010991"/>
    </source>
</evidence>
<dbReference type="GO" id="GO:0006281">
    <property type="term" value="P:DNA repair"/>
    <property type="evidence" value="ECO:0007669"/>
    <property type="project" value="UniProtKB-KW"/>
</dbReference>
<dbReference type="Pfam" id="PF02144">
    <property type="entry name" value="Rad1"/>
    <property type="match status" value="1"/>
</dbReference>
<dbReference type="Gene3D" id="1.20.1270.60">
    <property type="entry name" value="Arfaptin homology (AH) domain/BAR domain"/>
    <property type="match status" value="1"/>
</dbReference>
<evidence type="ECO:0000313" key="6">
    <source>
        <dbReference type="EMBL" id="PAV65049.1"/>
    </source>
</evidence>
<comment type="similarity">
    <text evidence="2">Belongs to the rad1 family.</text>
</comment>
<keyword evidence="7" id="KW-1185">Reference proteome</keyword>
<dbReference type="PANTHER" id="PTHR10870">
    <property type="entry name" value="CELL CYCLE CHECKPOINT PROTEIN RAD1"/>
    <property type="match status" value="1"/>
</dbReference>
<evidence type="ECO:0000256" key="5">
    <source>
        <dbReference type="ARBA" id="ARBA00023242"/>
    </source>
</evidence>
<evidence type="ECO:0000313" key="7">
    <source>
        <dbReference type="Proteomes" id="UP000218231"/>
    </source>
</evidence>
<dbReference type="EMBL" id="LIAE01010227">
    <property type="protein sequence ID" value="PAV65049.1"/>
    <property type="molecule type" value="Genomic_DNA"/>
</dbReference>
<evidence type="ECO:0008006" key="8">
    <source>
        <dbReference type="Google" id="ProtNLM"/>
    </source>
</evidence>
<gene>
    <name evidence="6" type="ORF">WR25_16536</name>
</gene>
<comment type="caution">
    <text evidence="6">The sequence shown here is derived from an EMBL/GenBank/DDBJ whole genome shotgun (WGS) entry which is preliminary data.</text>
</comment>
<dbReference type="GO" id="GO:0000077">
    <property type="term" value="P:DNA damage checkpoint signaling"/>
    <property type="evidence" value="ECO:0007669"/>
    <property type="project" value="InterPro"/>
</dbReference>
<dbReference type="Proteomes" id="UP000218231">
    <property type="component" value="Unassembled WGS sequence"/>
</dbReference>
<dbReference type="InterPro" id="IPR003021">
    <property type="entry name" value="Rad1_Rec1_Rad17"/>
</dbReference>
<dbReference type="Gene3D" id="3.70.10.10">
    <property type="match status" value="1"/>
</dbReference>
<dbReference type="SUPFAM" id="SSF55979">
    <property type="entry name" value="DNA clamp"/>
    <property type="match status" value="1"/>
</dbReference>